<feature type="transmembrane region" description="Helical" evidence="2">
    <location>
        <begin position="1013"/>
        <end position="1032"/>
    </location>
</feature>
<protein>
    <submittedName>
        <fullName evidence="3">Uncharacterized protein</fullName>
    </submittedName>
</protein>
<dbReference type="NCBIfam" id="TIGR04226">
    <property type="entry name" value="RrgB_K2N_iso_D2"/>
    <property type="match status" value="1"/>
</dbReference>
<evidence type="ECO:0000256" key="1">
    <source>
        <dbReference type="SAM" id="MobiDB-lite"/>
    </source>
</evidence>
<gene>
    <name evidence="3" type="ordered locus">HMPREF0868_1426</name>
</gene>
<accession>D3QYZ6</accession>
<proteinExistence type="predicted"/>
<sequence>MAKHQNHLNDPKKKHLFHRIIASLIIAVFCLPLLPVEIAQADETAGARSGAVGKADKTGLAGPAGLVFDGTFFLNNKTETVTFNWTKLDANGEEDEDVSFTSELTPDDYQVQASYPLGYRKVHYTSTDDDKLYAHGDKFKVYLTNRYDRKITPETVSTVQLGADGKLHLKFILGQNNIAEIEKTLELQLPSGIDAANLPSLLSTTFKLDGKSVKLTARRKGNGTAYVAKISCTVDKTGQLVVPTIEPDLSEIGRALMQVNLGRQKVALMLKSIRQEGDKIIYQIEKVLLGERHFTLRFETPFHIIPDTQSGETHKFEFAVAGRDVRQKVSFPSKVGPLEIQVTLQDVPLEGEITVKQLPEHMQLFYGINAQSYDARSQTLTLKLGRNFAVGFMGIPNGKSYSDIFNAYQSIKKHIGLILYDEQGKFVQKSEEIPVFAGSIRMSGFRGLLPGNYYILIDRSTLPEYYKDYVTNKKYKLKVEHDGEVKLKTYQVKADGTGEYNMAHQLGAPLFYNDPSGKIIDGIKQAYFQFINKASSPAKVILDGTNVAKEKETREGEIVRYQIAIPLHPDHNFVIKGDGNLLKLNIGTWDDVSFTDKLDERLEYVPNSLKVTVDDRPTADYSAEYAADEHSIKVQDRSKAQIAKLVDFNTKINLGTNESKLKVTFEAKVKWNNNFAPLINRVGNSETTLFPPLELKVNKSWQGGTALLKNYDQATVLSWFEVIAQRNKQTVATYRADTLLKPNSFAFEAQPGGGFSFVLHNLPRFTAEDLKKPLGERVNLTYTIRENLPAELQDFHALNIVNAAKPAEITLKNVYTVPGRSLKLTKKWDERVRAVSEKYVPIFTLTQTAADGRKREFTFSKQQLRLMEGAQPYTYRRFKVENNVLTEITVAPNVEYDRDEFKLSDLPQTDAAGKAYRYSVAETGVQLNGVDVKAQFAAEIKSNDGKISAGGNDTDNGDAVVIYNKYLPPVPSESQPPVPSESQPPVPSESQPPMPSEPPTEPQPKTGEHIPRGMIGLMLLGLALSAGVIINCSRRLDDRG</sequence>
<dbReference type="STRING" id="699246.HMPREF0868_1426"/>
<organism evidence="3 4">
    <name type="scientific">Mageeibacillus indolicus (strain UPII9-5)</name>
    <name type="common">Clostridiales genomosp. BVAB3 (strain UPII9-5)</name>
    <dbReference type="NCBI Taxonomy" id="699246"/>
    <lineage>
        <taxon>Bacteria</taxon>
        <taxon>Bacillati</taxon>
        <taxon>Bacillota</taxon>
        <taxon>Clostridia</taxon>
        <taxon>Eubacteriales</taxon>
        <taxon>Oscillospiraceae</taxon>
        <taxon>Mageeibacillus</taxon>
    </lineage>
</organism>
<dbReference type="AlphaFoldDB" id="D3QYZ6"/>
<feature type="compositionally biased region" description="Pro residues" evidence="1">
    <location>
        <begin position="968"/>
        <end position="1002"/>
    </location>
</feature>
<dbReference type="RefSeq" id="WP_012992933.1">
    <property type="nucleotide sequence ID" value="NC_013895.2"/>
</dbReference>
<feature type="transmembrane region" description="Helical" evidence="2">
    <location>
        <begin position="16"/>
        <end position="34"/>
    </location>
</feature>
<keyword evidence="2" id="KW-1133">Transmembrane helix</keyword>
<dbReference type="eggNOG" id="ENOG5033QVS">
    <property type="taxonomic scope" value="Bacteria"/>
</dbReference>
<name>D3QYZ6_MAGIU</name>
<keyword evidence="4" id="KW-1185">Reference proteome</keyword>
<dbReference type="HOGENOM" id="CLU_292698_0_0_9"/>
<evidence type="ECO:0000313" key="3">
    <source>
        <dbReference type="EMBL" id="ADC90401.1"/>
    </source>
</evidence>
<evidence type="ECO:0000313" key="4">
    <source>
        <dbReference type="Proteomes" id="UP000008234"/>
    </source>
</evidence>
<evidence type="ECO:0000256" key="2">
    <source>
        <dbReference type="SAM" id="Phobius"/>
    </source>
</evidence>
<keyword evidence="2" id="KW-0812">Transmembrane</keyword>
<keyword evidence="2" id="KW-0472">Membrane</keyword>
<dbReference type="InterPro" id="IPR026466">
    <property type="entry name" value="Fim_isopep_form_D2_dom"/>
</dbReference>
<feature type="region of interest" description="Disordered" evidence="1">
    <location>
        <begin position="967"/>
        <end position="1010"/>
    </location>
</feature>
<dbReference type="KEGG" id="clo:HMPREF0868_1426"/>
<reference evidence="4" key="1">
    <citation type="submission" date="2009-12" db="EMBL/GenBank/DDBJ databases">
        <title>Sequence of Clostridiales genomosp. BVAB3 str. UPII9-5.</title>
        <authorList>
            <person name="Madupu R."/>
            <person name="Durkin A.S."/>
            <person name="Torralba M."/>
            <person name="Methe B."/>
            <person name="Sutton G.G."/>
            <person name="Strausberg R.L."/>
            <person name="Nelson K.E."/>
        </authorList>
    </citation>
    <scope>NUCLEOTIDE SEQUENCE [LARGE SCALE GENOMIC DNA]</scope>
    <source>
        <strain evidence="4">UPII9-5</strain>
    </source>
</reference>
<dbReference type="Gene3D" id="2.60.40.740">
    <property type="match status" value="1"/>
</dbReference>
<dbReference type="Proteomes" id="UP000008234">
    <property type="component" value="Chromosome"/>
</dbReference>
<dbReference type="EMBL" id="CP001850">
    <property type="protein sequence ID" value="ADC90401.1"/>
    <property type="molecule type" value="Genomic_DNA"/>
</dbReference>